<dbReference type="Gene3D" id="3.40.710.10">
    <property type="entry name" value="DD-peptidase/beta-lactamase superfamily"/>
    <property type="match status" value="1"/>
</dbReference>
<proteinExistence type="predicted"/>
<dbReference type="OrthoDB" id="9793489at2"/>
<feature type="domain" description="Beta-lactamase-related" evidence="2">
    <location>
        <begin position="48"/>
        <end position="350"/>
    </location>
</feature>
<dbReference type="Proteomes" id="UP000193804">
    <property type="component" value="Unassembled WGS sequence"/>
</dbReference>
<dbReference type="PANTHER" id="PTHR46825:SF7">
    <property type="entry name" value="D-ALANYL-D-ALANINE CARBOXYPEPTIDASE"/>
    <property type="match status" value="1"/>
</dbReference>
<dbReference type="EMBL" id="FXAW01000004">
    <property type="protein sequence ID" value="SMG35978.1"/>
    <property type="molecule type" value="Genomic_DNA"/>
</dbReference>
<accession>A0A1X7K6J6</accession>
<dbReference type="SUPFAM" id="SSF56601">
    <property type="entry name" value="beta-lactamase/transpeptidase-like"/>
    <property type="match status" value="1"/>
</dbReference>
<keyword evidence="4" id="KW-1185">Reference proteome</keyword>
<protein>
    <submittedName>
        <fullName evidence="3">CubicO group peptidase, beta-lactamase class C family</fullName>
    </submittedName>
</protein>
<feature type="signal peptide" evidence="1">
    <location>
        <begin position="1"/>
        <end position="33"/>
    </location>
</feature>
<organism evidence="3 4">
    <name type="scientific">Marivirga sericea</name>
    <dbReference type="NCBI Taxonomy" id="1028"/>
    <lineage>
        <taxon>Bacteria</taxon>
        <taxon>Pseudomonadati</taxon>
        <taxon>Bacteroidota</taxon>
        <taxon>Cytophagia</taxon>
        <taxon>Cytophagales</taxon>
        <taxon>Marivirgaceae</taxon>
        <taxon>Marivirga</taxon>
    </lineage>
</organism>
<evidence type="ECO:0000256" key="1">
    <source>
        <dbReference type="SAM" id="SignalP"/>
    </source>
</evidence>
<sequence>MYNVKLLKNVIMKNKMKALVLFFAIATSQAVYSQEISFDSEKSAEIKNYIKHFEDSNQLMGTVSIFQNGREVINETFGKRNIKTGSLEERKYAIGSTTKLFVGVLFAKLKEDNRISFVENLSNYFPEIPNANKISIRQMLNHTSGLRDYVSKGDSLHFWLTKPRATEEIMDEIISAGVAFQPGDSFEYSNSAYYLLGKILEEKYNKSFSQIIQDEISAPLNLENTFVIDDEAEQNSIAKSYEQKKGEWVEVEEFYFPNTFSAGGIASTAFDLNTLLVSLFNQEIIKDKTLKAMLPMEDDWFGLGIMKAPFYEHTSYGHGGDTYGTHSVAMYNPSNRLAVTYMINGEHYPTNDFAIGLLSIMYGKEYTLPDFKEYKGNEKYFELYEGNYGAEGFPMNVKIYVEEGELKAQAEGQPSFTLTPTEKHVFEFSKAGIEIGFKPFENTLILNQGGQVFELKQL</sequence>
<dbReference type="InterPro" id="IPR001466">
    <property type="entry name" value="Beta-lactam-related"/>
</dbReference>
<evidence type="ECO:0000313" key="4">
    <source>
        <dbReference type="Proteomes" id="UP000193804"/>
    </source>
</evidence>
<keyword evidence="1" id="KW-0732">Signal</keyword>
<evidence type="ECO:0000259" key="2">
    <source>
        <dbReference type="Pfam" id="PF00144"/>
    </source>
</evidence>
<reference evidence="4" key="1">
    <citation type="submission" date="2017-04" db="EMBL/GenBank/DDBJ databases">
        <authorList>
            <person name="Varghese N."/>
            <person name="Submissions S."/>
        </authorList>
    </citation>
    <scope>NUCLEOTIDE SEQUENCE [LARGE SCALE GENOMIC DNA]</scope>
    <source>
        <strain evidence="4">DSM 4125</strain>
    </source>
</reference>
<dbReference type="PANTHER" id="PTHR46825">
    <property type="entry name" value="D-ALANYL-D-ALANINE-CARBOXYPEPTIDASE/ENDOPEPTIDASE AMPH"/>
    <property type="match status" value="1"/>
</dbReference>
<gene>
    <name evidence="3" type="ORF">SAMN05661096_02395</name>
</gene>
<dbReference type="InterPro" id="IPR050491">
    <property type="entry name" value="AmpC-like"/>
</dbReference>
<name>A0A1X7K6J6_9BACT</name>
<dbReference type="InterPro" id="IPR012338">
    <property type="entry name" value="Beta-lactam/transpept-like"/>
</dbReference>
<evidence type="ECO:0000313" key="3">
    <source>
        <dbReference type="EMBL" id="SMG35978.1"/>
    </source>
</evidence>
<dbReference type="STRING" id="1028.SAMN05661096_02395"/>
<dbReference type="AlphaFoldDB" id="A0A1X7K6J6"/>
<feature type="chain" id="PRO_5011987624" evidence="1">
    <location>
        <begin position="34"/>
        <end position="458"/>
    </location>
</feature>
<dbReference type="Pfam" id="PF00144">
    <property type="entry name" value="Beta-lactamase"/>
    <property type="match status" value="1"/>
</dbReference>